<evidence type="ECO:0000256" key="1">
    <source>
        <dbReference type="SAM" id="MobiDB-lite"/>
    </source>
</evidence>
<dbReference type="SUPFAM" id="SSF88946">
    <property type="entry name" value="Sigma2 domain of RNA polymerase sigma factors"/>
    <property type="match status" value="1"/>
</dbReference>
<comment type="caution">
    <text evidence="4">The sequence shown here is derived from an EMBL/GenBank/DDBJ whole genome shotgun (WGS) entry which is preliminary data.</text>
</comment>
<dbReference type="InterPro" id="IPR006860">
    <property type="entry name" value="FecR"/>
</dbReference>
<evidence type="ECO:0000313" key="5">
    <source>
        <dbReference type="Proteomes" id="UP001642464"/>
    </source>
</evidence>
<dbReference type="Gene3D" id="1.10.1740.10">
    <property type="match status" value="1"/>
</dbReference>
<feature type="compositionally biased region" description="Basic and acidic residues" evidence="1">
    <location>
        <begin position="293"/>
        <end position="310"/>
    </location>
</feature>
<dbReference type="Gene3D" id="2.60.120.1440">
    <property type="match status" value="1"/>
</dbReference>
<feature type="domain" description="RNA polymerase sigma-70 region 2" evidence="2">
    <location>
        <begin position="13"/>
        <end position="79"/>
    </location>
</feature>
<protein>
    <submittedName>
        <fullName evidence="4">FecR protein</fullName>
    </submittedName>
</protein>
<sequence length="731" mass="80759">MQFSRENEEFVRLYARHEVQLRRYVSSLVPVPADVDDILQETAIALMRKFEQYDSSQPFFNWASRFALFEVMQYRKRAQTRRRHFSDDVVEAIAADYQHHQQLADRRRELLADCLRRLDDQDRRLVKLRYGSEETIDKLADRIGEPETEVGGDHVSLSPRRQSDAELTELLAGLLDDTLSDEQFATLDRRLREEAETRQIYLDYVQIHDELPDLAVQFDESEEPLRASSGEIELHPRSKQAAVRDSGSTSFGSRFPRRRHRILWQGVVASIVMLAAAVLFLARQPDAQPVAERPADEAASPEDRPKATGEAEGVRFASLAHARFFGELPPAVESPPALQRDYVLMAGMVELAFPRGASAIIEGPAVFRVTSNESLALDVGHLSVHAPNGAEGFRVETPTTDVVDRGTRFSVRVGETTGTDVQVVEGAADVYRKGDEVSSSDGADESAFQVRLTRNEAQRFAHAGKFSASDIPFDPGAYHRQLPDRVISYKATTGPDGGAEDLISVTVQRGGTVQEISVDELIPSEVTWFSGEPNFAYLVGHEQLPDDPASLASDHSLITGIINPSGSREPLSSSPVLDADDESATPGMAVRFARPVQNGPGADIVLFDLQTYSNPPEGDAFHVSPLVFDGDLRSHTIHTYDLTMESPHALELTKFYVYVFEETPGSLETVLSAECAPMPQAVRFRGLAVGIDLSDLGYPTGATVDGLFLQDALTDEHVVDPVFIGGFPQLK</sequence>
<gene>
    <name evidence="4" type="ORF">SCF082_LOCUS4977</name>
</gene>
<dbReference type="InterPro" id="IPR012373">
    <property type="entry name" value="Ferrdict_sens_TM"/>
</dbReference>
<dbReference type="NCBIfam" id="TIGR02989">
    <property type="entry name" value="Sig-70_gvs1"/>
    <property type="match status" value="1"/>
</dbReference>
<keyword evidence="5" id="KW-1185">Reference proteome</keyword>
<dbReference type="PANTHER" id="PTHR30273:SF2">
    <property type="entry name" value="PROTEIN FECR"/>
    <property type="match status" value="1"/>
</dbReference>
<dbReference type="InterPro" id="IPR014331">
    <property type="entry name" value="RNA_pol_sigma70_ECF_RHOBA"/>
</dbReference>
<feature type="domain" description="FecR protein" evidence="3">
    <location>
        <begin position="372"/>
        <end position="428"/>
    </location>
</feature>
<dbReference type="Gene3D" id="1.10.10.10">
    <property type="entry name" value="Winged helix-like DNA-binding domain superfamily/Winged helix DNA-binding domain"/>
    <property type="match status" value="1"/>
</dbReference>
<dbReference type="Pfam" id="PF04773">
    <property type="entry name" value="FecR"/>
    <property type="match status" value="1"/>
</dbReference>
<evidence type="ECO:0000259" key="3">
    <source>
        <dbReference type="Pfam" id="PF04773"/>
    </source>
</evidence>
<accession>A0ABP0I4H0</accession>
<dbReference type="InterPro" id="IPR007627">
    <property type="entry name" value="RNA_pol_sigma70_r2"/>
</dbReference>
<reference evidence="4 5" key="1">
    <citation type="submission" date="2024-02" db="EMBL/GenBank/DDBJ databases">
        <authorList>
            <person name="Chen Y."/>
            <person name="Shah S."/>
            <person name="Dougan E. K."/>
            <person name="Thang M."/>
            <person name="Chan C."/>
        </authorList>
    </citation>
    <scope>NUCLEOTIDE SEQUENCE [LARGE SCALE GENOMIC DNA]</scope>
</reference>
<dbReference type="Pfam" id="PF04542">
    <property type="entry name" value="Sigma70_r2"/>
    <property type="match status" value="1"/>
</dbReference>
<dbReference type="PANTHER" id="PTHR30273">
    <property type="entry name" value="PERIPLASMIC SIGNAL SENSOR AND SIGMA FACTOR ACTIVATOR FECR-RELATED"/>
    <property type="match status" value="1"/>
</dbReference>
<dbReference type="InterPro" id="IPR013325">
    <property type="entry name" value="RNA_pol_sigma_r2"/>
</dbReference>
<dbReference type="EMBL" id="CAXAMM010002628">
    <property type="protein sequence ID" value="CAK8996887.1"/>
    <property type="molecule type" value="Genomic_DNA"/>
</dbReference>
<dbReference type="Proteomes" id="UP001642464">
    <property type="component" value="Unassembled WGS sequence"/>
</dbReference>
<organism evidence="4 5">
    <name type="scientific">Durusdinium trenchii</name>
    <dbReference type="NCBI Taxonomy" id="1381693"/>
    <lineage>
        <taxon>Eukaryota</taxon>
        <taxon>Sar</taxon>
        <taxon>Alveolata</taxon>
        <taxon>Dinophyceae</taxon>
        <taxon>Suessiales</taxon>
        <taxon>Symbiodiniaceae</taxon>
        <taxon>Durusdinium</taxon>
    </lineage>
</organism>
<dbReference type="NCBIfam" id="TIGR02937">
    <property type="entry name" value="sigma70-ECF"/>
    <property type="match status" value="1"/>
</dbReference>
<dbReference type="InterPro" id="IPR014284">
    <property type="entry name" value="RNA_pol_sigma-70_dom"/>
</dbReference>
<feature type="region of interest" description="Disordered" evidence="1">
    <location>
        <begin position="227"/>
        <end position="252"/>
    </location>
</feature>
<dbReference type="InterPro" id="IPR036388">
    <property type="entry name" value="WH-like_DNA-bd_sf"/>
</dbReference>
<name>A0ABP0I4H0_9DINO</name>
<feature type="region of interest" description="Disordered" evidence="1">
    <location>
        <begin position="289"/>
        <end position="310"/>
    </location>
</feature>
<proteinExistence type="predicted"/>
<evidence type="ECO:0000259" key="2">
    <source>
        <dbReference type="Pfam" id="PF04542"/>
    </source>
</evidence>
<evidence type="ECO:0000313" key="4">
    <source>
        <dbReference type="EMBL" id="CAK8996887.1"/>
    </source>
</evidence>